<evidence type="ECO:0000313" key="3">
    <source>
        <dbReference type="EMBL" id="KAK2649327.1"/>
    </source>
</evidence>
<dbReference type="InterPro" id="IPR000007">
    <property type="entry name" value="Tubby_C"/>
</dbReference>
<sequence length="225" mass="25071">MVKATSRQRCPSTPEIVECERSDDAEFVGAIGFIRFAMDRHRSDNEGSTTLCPGGSLLECYIGSQTYYLYLGLNQASNDDGRFLLAALNGDDLSKGSFTYIGKLRGPRRMQCVMDVIPASSVEFVNRSLDAFPSIPFFQSKSTRSERWNAGIEEQVRIFQLIASLENGAAGQENEFGKVGKDVYAMDYQYPISAFQAFAICLSGFDTIIRGSFYVVKSWFVYLPV</sequence>
<dbReference type="InterPro" id="IPR025659">
    <property type="entry name" value="Tubby-like_C"/>
</dbReference>
<dbReference type="EMBL" id="JANJYI010000005">
    <property type="protein sequence ID" value="KAK2649327.1"/>
    <property type="molecule type" value="Genomic_DNA"/>
</dbReference>
<gene>
    <name evidence="3" type="ORF">Ddye_016816</name>
</gene>
<organism evidence="3 4">
    <name type="scientific">Dipteronia dyeriana</name>
    <dbReference type="NCBI Taxonomy" id="168575"/>
    <lineage>
        <taxon>Eukaryota</taxon>
        <taxon>Viridiplantae</taxon>
        <taxon>Streptophyta</taxon>
        <taxon>Embryophyta</taxon>
        <taxon>Tracheophyta</taxon>
        <taxon>Spermatophyta</taxon>
        <taxon>Magnoliopsida</taxon>
        <taxon>eudicotyledons</taxon>
        <taxon>Gunneridae</taxon>
        <taxon>Pentapetalae</taxon>
        <taxon>rosids</taxon>
        <taxon>malvids</taxon>
        <taxon>Sapindales</taxon>
        <taxon>Sapindaceae</taxon>
        <taxon>Hippocastanoideae</taxon>
        <taxon>Acereae</taxon>
        <taxon>Dipteronia</taxon>
    </lineage>
</organism>
<evidence type="ECO:0000259" key="2">
    <source>
        <dbReference type="Pfam" id="PF01167"/>
    </source>
</evidence>
<protein>
    <recommendedName>
        <fullName evidence="2">Tubby C-terminal domain-containing protein</fullName>
    </recommendedName>
</protein>
<evidence type="ECO:0000256" key="1">
    <source>
        <dbReference type="ARBA" id="ARBA00007129"/>
    </source>
</evidence>
<proteinExistence type="inferred from homology"/>
<name>A0AAD9U7K4_9ROSI</name>
<dbReference type="Pfam" id="PF01167">
    <property type="entry name" value="Tub"/>
    <property type="match status" value="1"/>
</dbReference>
<comment type="similarity">
    <text evidence="1">Belongs to the TUB family.</text>
</comment>
<feature type="domain" description="Tubby C-terminal" evidence="2">
    <location>
        <begin position="158"/>
        <end position="207"/>
    </location>
</feature>
<dbReference type="AlphaFoldDB" id="A0AAD9U7K4"/>
<dbReference type="Gene3D" id="3.20.90.10">
    <property type="entry name" value="Tubby Protein, Chain A"/>
    <property type="match status" value="1"/>
</dbReference>
<dbReference type="Proteomes" id="UP001280121">
    <property type="component" value="Unassembled WGS sequence"/>
</dbReference>
<evidence type="ECO:0000313" key="4">
    <source>
        <dbReference type="Proteomes" id="UP001280121"/>
    </source>
</evidence>
<dbReference type="PANTHER" id="PTHR16517:SF158">
    <property type="entry name" value="TUBBY-LIKE F-BOX PROTEIN 9"/>
    <property type="match status" value="1"/>
</dbReference>
<reference evidence="3" key="1">
    <citation type="journal article" date="2023" name="Plant J.">
        <title>Genome sequences and population genomics provide insights into the demographic history, inbreeding, and mutation load of two 'living fossil' tree species of Dipteronia.</title>
        <authorList>
            <person name="Feng Y."/>
            <person name="Comes H.P."/>
            <person name="Chen J."/>
            <person name="Zhu S."/>
            <person name="Lu R."/>
            <person name="Zhang X."/>
            <person name="Li P."/>
            <person name="Qiu J."/>
            <person name="Olsen K.M."/>
            <person name="Qiu Y."/>
        </authorList>
    </citation>
    <scope>NUCLEOTIDE SEQUENCE</scope>
    <source>
        <strain evidence="3">KIB01</strain>
    </source>
</reference>
<dbReference type="PANTHER" id="PTHR16517">
    <property type="entry name" value="TUBBY-RELATED"/>
    <property type="match status" value="1"/>
</dbReference>
<comment type="caution">
    <text evidence="3">The sequence shown here is derived from an EMBL/GenBank/DDBJ whole genome shotgun (WGS) entry which is preliminary data.</text>
</comment>
<keyword evidence="4" id="KW-1185">Reference proteome</keyword>
<dbReference type="SUPFAM" id="SSF54518">
    <property type="entry name" value="Tubby C-terminal domain-like"/>
    <property type="match status" value="1"/>
</dbReference>
<accession>A0AAD9U7K4</accession>